<dbReference type="InterPro" id="IPR003593">
    <property type="entry name" value="AAA+_ATPase"/>
</dbReference>
<dbReference type="AlphaFoldDB" id="A0AB39WWG4"/>
<accession>A0AB39WWG4</accession>
<proteinExistence type="predicted"/>
<gene>
    <name evidence="2" type="ORF">AB3G35_17175</name>
</gene>
<dbReference type="SUPFAM" id="SSF52540">
    <property type="entry name" value="P-loop containing nucleoside triphosphate hydrolases"/>
    <property type="match status" value="1"/>
</dbReference>
<sequence length="565" mass="64106">MNFIIQQKDQLNDDLWIHAESFLLVPINWNDQGYKTQYSLFHLGNPDSMKREYIGSVKILKINQKANFEHVLVNNFESLDDSFISLGQTLDYYQRIAELPPQIGQQLLTSLNDTINNPELKKPFVFSPGWHESIFREVSDPGEFSKLATSILNKNFKSLTSNNLEFSFKMSDWDSEISFKFGNEELEPRASAILTNRIISIIGRNGSGKSTLLSRIARVAHASEDDRQDPSLAKLGTITPPSIGFPRIITISYSPFDSFKVPGIKSQNSESNIFLSLTEKEKEREKETFRRRERNQIVHEMNSGTGRFVFCGLRDIAKEAISNIENTTSLNNPSFDREIKTSPRPLEAMAGEFSKNLKKILLTDEDADLFDEALQHIEYENTFGYDEALLSISTLMSQDIENTFMSWSTGHKIAMQMLASLVAHTTQSSLVLIDEPETHLHPPLLAALMHAIRNILDRKKAFAIIATHSPIILQETLRKSVYIINRDENTTEVKHPEIETFGESIGSLTTQVFELNSRSTDFYKTLRTLSATYSTVSEVEALFVPYGMSPQARAFVIGCFAKRKM</sequence>
<organism evidence="2">
    <name type="scientific">Pseudomonas sp. WC2401</name>
    <dbReference type="NCBI Taxonomy" id="3234143"/>
    <lineage>
        <taxon>Bacteria</taxon>
        <taxon>Pseudomonadati</taxon>
        <taxon>Pseudomonadota</taxon>
        <taxon>Gammaproteobacteria</taxon>
        <taxon>Pseudomonadales</taxon>
        <taxon>Pseudomonadaceae</taxon>
        <taxon>Pseudomonas</taxon>
    </lineage>
</organism>
<name>A0AB39WWG4_9PSED</name>
<dbReference type="PANTHER" id="PTHR43581:SF2">
    <property type="entry name" value="EXCINUCLEASE ATPASE SUBUNIT"/>
    <property type="match status" value="1"/>
</dbReference>
<dbReference type="EMBL" id="CP165623">
    <property type="protein sequence ID" value="XDV04802.1"/>
    <property type="molecule type" value="Genomic_DNA"/>
</dbReference>
<dbReference type="InterPro" id="IPR027417">
    <property type="entry name" value="P-loop_NTPase"/>
</dbReference>
<keyword evidence="2" id="KW-0067">ATP-binding</keyword>
<protein>
    <submittedName>
        <fullName evidence="2">ATP-binding protein</fullName>
    </submittedName>
</protein>
<reference evidence="2" key="1">
    <citation type="submission" date="2024-07" db="EMBL/GenBank/DDBJ databases">
        <authorList>
            <person name="Biller S.J."/>
        </authorList>
    </citation>
    <scope>NUCLEOTIDE SEQUENCE</scope>
    <source>
        <strain evidence="2">WC2401</strain>
    </source>
</reference>
<dbReference type="GO" id="GO:0005524">
    <property type="term" value="F:ATP binding"/>
    <property type="evidence" value="ECO:0007669"/>
    <property type="project" value="UniProtKB-KW"/>
</dbReference>
<dbReference type="InterPro" id="IPR003959">
    <property type="entry name" value="ATPase_AAA_core"/>
</dbReference>
<dbReference type="Gene3D" id="3.40.50.300">
    <property type="entry name" value="P-loop containing nucleotide triphosphate hydrolases"/>
    <property type="match status" value="1"/>
</dbReference>
<dbReference type="InterPro" id="IPR051396">
    <property type="entry name" value="Bact_Antivir_Def_Nuclease"/>
</dbReference>
<dbReference type="SMART" id="SM00382">
    <property type="entry name" value="AAA"/>
    <property type="match status" value="1"/>
</dbReference>
<keyword evidence="2" id="KW-0547">Nucleotide-binding</keyword>
<dbReference type="PANTHER" id="PTHR43581">
    <property type="entry name" value="ATP/GTP PHOSPHATASE"/>
    <property type="match status" value="1"/>
</dbReference>
<evidence type="ECO:0000259" key="1">
    <source>
        <dbReference type="SMART" id="SM00382"/>
    </source>
</evidence>
<dbReference type="GO" id="GO:0016887">
    <property type="term" value="F:ATP hydrolysis activity"/>
    <property type="evidence" value="ECO:0007669"/>
    <property type="project" value="InterPro"/>
</dbReference>
<dbReference type="Pfam" id="PF13304">
    <property type="entry name" value="AAA_21"/>
    <property type="match status" value="1"/>
</dbReference>
<feature type="domain" description="AAA+ ATPase" evidence="1">
    <location>
        <begin position="195"/>
        <end position="487"/>
    </location>
</feature>
<dbReference type="RefSeq" id="WP_369781830.1">
    <property type="nucleotide sequence ID" value="NZ_CP165623.1"/>
</dbReference>
<evidence type="ECO:0000313" key="2">
    <source>
        <dbReference type="EMBL" id="XDV04802.1"/>
    </source>
</evidence>